<dbReference type="AlphaFoldDB" id="A0A1B6NPH3"/>
<evidence type="ECO:0000313" key="1">
    <source>
        <dbReference type="EMBL" id="KTF05306.1"/>
    </source>
</evidence>
<organism evidence="1">
    <name type="scientific">marine sediment metagenome</name>
    <dbReference type="NCBI Taxonomy" id="412755"/>
    <lineage>
        <taxon>unclassified sequences</taxon>
        <taxon>metagenomes</taxon>
        <taxon>ecological metagenomes</taxon>
    </lineage>
</organism>
<name>A0A1B6NPH3_9ZZZZ</name>
<gene>
    <name evidence="1" type="ORF">MGSAQ_003196</name>
</gene>
<sequence length="66" mass="6964">MAAIILANAGLVTVLLINEGATQGELLQSSKGLPWAVSSPQQTAELALHKAIMPRFASRVLPSLLR</sequence>
<reference evidence="1" key="1">
    <citation type="submission" date="2013-11" db="EMBL/GenBank/DDBJ databases">
        <title>Microbial diversity, functional groups and degradation webs in Northern and Southern Mediterranean and Red Sea marine crude oil polluted sites.</title>
        <authorList>
            <person name="Daffonchio D."/>
            <person name="Mapelli F."/>
            <person name="Ferrer M."/>
            <person name="Richter M."/>
            <person name="Cherif A."/>
            <person name="Malkawi H.I."/>
            <person name="Yakimov M.M."/>
            <person name="Abdel-Fattah Y.R."/>
            <person name="Blaghen M."/>
            <person name="Golyshin P.N."/>
            <person name="Kalogerakis N."/>
            <person name="Boon N."/>
            <person name="Magagnini M."/>
            <person name="Fava F."/>
        </authorList>
    </citation>
    <scope>NUCLEOTIDE SEQUENCE</scope>
</reference>
<protein>
    <submittedName>
        <fullName evidence="1">Uncharacterized protein</fullName>
    </submittedName>
</protein>
<comment type="caution">
    <text evidence="1">The sequence shown here is derived from an EMBL/GenBank/DDBJ whole genome shotgun (WGS) entry which is preliminary data.</text>
</comment>
<accession>A0A1B6NPH3</accession>
<dbReference type="EMBL" id="AYSL01001872">
    <property type="protein sequence ID" value="KTF05306.1"/>
    <property type="molecule type" value="Genomic_DNA"/>
</dbReference>
<proteinExistence type="predicted"/>